<sequence length="211" mass="24766">MNTKLSEKSKNDILSNLCEAHKTEVLGKINYVSKTIINKLFSTFESITQETKLIENSYKSQSVSHETDEYDSIEKAYFAAVDHYLVQNNMKKEFLNSSFVWIFHLFEKDCAQIFSIRNGEKKKEFLEYIGVDVSEDSLWKKCNNELRNIANVAKHGDNSLKQLEKTRPDLLNEEELQVSIEIFNHYVQNMVDFWDHFFSKANAFKEENRIP</sequence>
<dbReference type="EMBL" id="MTKQ01000123">
    <property type="protein sequence ID" value="RWX48120.1"/>
    <property type="molecule type" value="Genomic_DNA"/>
</dbReference>
<reference evidence="1 2" key="1">
    <citation type="submission" date="2017-01" db="EMBL/GenBank/DDBJ databases">
        <title>The cable genome- insights into the physiology and evolution of filamentous bacteria capable of sulfide oxidation via long distance electron transfer.</title>
        <authorList>
            <person name="Schreiber L."/>
            <person name="Bjerg J.T."/>
            <person name="Boggild A."/>
            <person name="Van De Vossenberg J."/>
            <person name="Meysman F."/>
            <person name="Nielsen L.P."/>
            <person name="Schramm A."/>
            <person name="Kjeldsen K.U."/>
        </authorList>
    </citation>
    <scope>NUCLEOTIDE SEQUENCE [LARGE SCALE GENOMIC DNA]</scope>
    <source>
        <strain evidence="1">A2</strain>
    </source>
</reference>
<proteinExistence type="predicted"/>
<name>A0A3S3RAK0_9BACT</name>
<gene>
    <name evidence="1" type="ORF">VT99_11233</name>
</gene>
<protein>
    <recommendedName>
        <fullName evidence="3">RiboL-PSP-HEPN domain-containing protein</fullName>
    </recommendedName>
</protein>
<organism evidence="1 2">
    <name type="scientific">Candidatus Electrothrix marina</name>
    <dbReference type="NCBI Taxonomy" id="1859130"/>
    <lineage>
        <taxon>Bacteria</taxon>
        <taxon>Pseudomonadati</taxon>
        <taxon>Thermodesulfobacteriota</taxon>
        <taxon>Desulfobulbia</taxon>
        <taxon>Desulfobulbales</taxon>
        <taxon>Desulfobulbaceae</taxon>
        <taxon>Candidatus Electrothrix</taxon>
    </lineage>
</organism>
<dbReference type="AlphaFoldDB" id="A0A3S3RAK0"/>
<accession>A0A3S3RAK0</accession>
<dbReference type="Proteomes" id="UP000286862">
    <property type="component" value="Unassembled WGS sequence"/>
</dbReference>
<evidence type="ECO:0000313" key="1">
    <source>
        <dbReference type="EMBL" id="RWX48120.1"/>
    </source>
</evidence>
<evidence type="ECO:0008006" key="3">
    <source>
        <dbReference type="Google" id="ProtNLM"/>
    </source>
</evidence>
<evidence type="ECO:0000313" key="2">
    <source>
        <dbReference type="Proteomes" id="UP000286862"/>
    </source>
</evidence>
<comment type="caution">
    <text evidence="1">The sequence shown here is derived from an EMBL/GenBank/DDBJ whole genome shotgun (WGS) entry which is preliminary data.</text>
</comment>